<dbReference type="InterPro" id="IPR036097">
    <property type="entry name" value="HisK_dim/P_sf"/>
</dbReference>
<dbReference type="GO" id="GO:0000155">
    <property type="term" value="F:phosphorelay sensor kinase activity"/>
    <property type="evidence" value="ECO:0007669"/>
    <property type="project" value="InterPro"/>
</dbReference>
<sequence length="710" mass="83796">MEIINKEIIRNSNNFYIDIINNLLFTPNIFINRNYLKDLIEDMENRLINDKIDKNEQFIIKLIIGLCNEKLEEYFYAINIFNELIKSKEFIKDSFIIGVLYISLSLINLKINNINLQKKYFNLSKSFLEDNNQFELLLFLYINTSVVNLKIYKFDIYLYNNIDSSFKILAKHEYKYASQAYLILGIIYYKYLNLNNISIKLLSKALYIAKINGQNEIQILAKYHIGSVNMQLYKFKYSKNLYKSILKDYEHLLPINIKIDIYIKLVKIYIKSNANSAEITKLLNIIEKSIYKLDLYYIDIYLIKYNILLVQCKISQTHESIIDSSLSSLFYYLDNAYYIYKSNISKFKFMDFDYWLEITYGNLFFKLNDYDNALFHHKKSLLYSEKYKNENTICSYKLIYKDFEALENYKEALSYLKASTETLESYTRNKKSDIYIQLFDDYENLKYYDSIKNDFFSNLSHELRTPINIIYSSVQLISSLKDRDPDSLKECFFKYEKSVRQNCLRMLKLINNLIDITKIDSGSAKLNLVHLDVVSFIEDLTLSIIPYTRYKKLNVTFDTNVEKLYMNLDTYALEKILLNLLSNAIKFTNPNGNILVKIDANKNFTKIIVRDDGIGIPSNLKNLIFDKFFKVDDTLSRKTEGSGIGLSITKGLVEMHGGFIIVNDEYTNGTEFIINLPTLPEKKTLENSDFKYFIDDEKIIRELSDIYELF</sequence>
<dbReference type="FunFam" id="3.30.565.10:FF:000037">
    <property type="entry name" value="Hybrid sensor histidine kinase/response regulator"/>
    <property type="match status" value="1"/>
</dbReference>
<keyword evidence="4" id="KW-0808">Transferase</keyword>
<keyword evidence="5" id="KW-0547">Nucleotide-binding</keyword>
<keyword evidence="7" id="KW-0067">ATP-binding</keyword>
<protein>
    <recommendedName>
        <fullName evidence="2">histidine kinase</fullName>
        <ecNumber evidence="2">2.7.13.3</ecNumber>
    </recommendedName>
</protein>
<keyword evidence="8" id="KW-0902">Two-component regulatory system</keyword>
<comment type="catalytic activity">
    <reaction evidence="1">
        <text>ATP + protein L-histidine = ADP + protein N-phospho-L-histidine.</text>
        <dbReference type="EC" id="2.7.13.3"/>
    </reaction>
</comment>
<dbReference type="EC" id="2.7.13.3" evidence="2"/>
<dbReference type="Pfam" id="PF00512">
    <property type="entry name" value="HisKA"/>
    <property type="match status" value="1"/>
</dbReference>
<dbReference type="SUPFAM" id="SSF47384">
    <property type="entry name" value="Homodimeric domain of signal transducing histidine kinase"/>
    <property type="match status" value="1"/>
</dbReference>
<name>A0A9X3XNL1_9CLOT</name>
<evidence type="ECO:0000256" key="3">
    <source>
        <dbReference type="ARBA" id="ARBA00022553"/>
    </source>
</evidence>
<dbReference type="Gene3D" id="3.30.565.10">
    <property type="entry name" value="Histidine kinase-like ATPase, C-terminal domain"/>
    <property type="match status" value="1"/>
</dbReference>
<dbReference type="RefSeq" id="WP_008679655.1">
    <property type="nucleotide sequence ID" value="NZ_CABKOG010000003.1"/>
</dbReference>
<dbReference type="SMART" id="SM00387">
    <property type="entry name" value="HATPase_c"/>
    <property type="match status" value="1"/>
</dbReference>
<dbReference type="InterPro" id="IPR005467">
    <property type="entry name" value="His_kinase_dom"/>
</dbReference>
<dbReference type="GO" id="GO:0005524">
    <property type="term" value="F:ATP binding"/>
    <property type="evidence" value="ECO:0007669"/>
    <property type="project" value="UniProtKB-KW"/>
</dbReference>
<evidence type="ECO:0000313" key="11">
    <source>
        <dbReference type="Proteomes" id="UP001141183"/>
    </source>
</evidence>
<proteinExistence type="predicted"/>
<dbReference type="PANTHER" id="PTHR43547">
    <property type="entry name" value="TWO-COMPONENT HISTIDINE KINASE"/>
    <property type="match status" value="1"/>
</dbReference>
<keyword evidence="11" id="KW-1185">Reference proteome</keyword>
<dbReference type="CDD" id="cd00082">
    <property type="entry name" value="HisKA"/>
    <property type="match status" value="1"/>
</dbReference>
<dbReference type="Gene3D" id="1.10.287.130">
    <property type="match status" value="1"/>
</dbReference>
<keyword evidence="3" id="KW-0597">Phosphoprotein</keyword>
<feature type="domain" description="Histidine kinase" evidence="9">
    <location>
        <begin position="458"/>
        <end position="680"/>
    </location>
</feature>
<dbReference type="AlphaFoldDB" id="A0A9X3XNL1"/>
<evidence type="ECO:0000256" key="6">
    <source>
        <dbReference type="ARBA" id="ARBA00022777"/>
    </source>
</evidence>
<evidence type="ECO:0000313" key="10">
    <source>
        <dbReference type="EMBL" id="MDC4242338.1"/>
    </source>
</evidence>
<dbReference type="InterPro" id="IPR036890">
    <property type="entry name" value="HATPase_C_sf"/>
</dbReference>
<evidence type="ECO:0000259" key="9">
    <source>
        <dbReference type="PROSITE" id="PS50109"/>
    </source>
</evidence>
<comment type="caution">
    <text evidence="10">The sequence shown here is derived from an EMBL/GenBank/DDBJ whole genome shotgun (WGS) entry which is preliminary data.</text>
</comment>
<evidence type="ECO:0000256" key="1">
    <source>
        <dbReference type="ARBA" id="ARBA00000085"/>
    </source>
</evidence>
<reference evidence="10" key="1">
    <citation type="submission" date="2022-05" db="EMBL/GenBank/DDBJ databases">
        <title>Draft genome sequence of Clostridium tertium strain CP3 isolated from Peru.</title>
        <authorList>
            <person name="Hurtado R."/>
            <person name="Lima L."/>
            <person name="Sousa T."/>
            <person name="Jaiswal A.K."/>
            <person name="Tiwari S."/>
            <person name="Maturrano L."/>
            <person name="Brenig B."/>
            <person name="Azevedo V."/>
        </authorList>
    </citation>
    <scope>NUCLEOTIDE SEQUENCE</scope>
    <source>
        <strain evidence="10">CP3</strain>
    </source>
</reference>
<evidence type="ECO:0000256" key="7">
    <source>
        <dbReference type="ARBA" id="ARBA00022840"/>
    </source>
</evidence>
<evidence type="ECO:0000256" key="5">
    <source>
        <dbReference type="ARBA" id="ARBA00022741"/>
    </source>
</evidence>
<dbReference type="PROSITE" id="PS50109">
    <property type="entry name" value="HIS_KIN"/>
    <property type="match status" value="1"/>
</dbReference>
<dbReference type="EMBL" id="JAMRYU010000029">
    <property type="protein sequence ID" value="MDC4242338.1"/>
    <property type="molecule type" value="Genomic_DNA"/>
</dbReference>
<evidence type="ECO:0000256" key="8">
    <source>
        <dbReference type="ARBA" id="ARBA00023012"/>
    </source>
</evidence>
<dbReference type="SUPFAM" id="SSF55874">
    <property type="entry name" value="ATPase domain of HSP90 chaperone/DNA topoisomerase II/histidine kinase"/>
    <property type="match status" value="1"/>
</dbReference>
<gene>
    <name evidence="10" type="ORF">NE398_19590</name>
</gene>
<dbReference type="Proteomes" id="UP001141183">
    <property type="component" value="Unassembled WGS sequence"/>
</dbReference>
<dbReference type="InterPro" id="IPR004358">
    <property type="entry name" value="Sig_transdc_His_kin-like_C"/>
</dbReference>
<keyword evidence="6 10" id="KW-0418">Kinase</keyword>
<evidence type="ECO:0000256" key="2">
    <source>
        <dbReference type="ARBA" id="ARBA00012438"/>
    </source>
</evidence>
<organism evidence="10 11">
    <name type="scientific">Clostridium tertium</name>
    <dbReference type="NCBI Taxonomy" id="1559"/>
    <lineage>
        <taxon>Bacteria</taxon>
        <taxon>Bacillati</taxon>
        <taxon>Bacillota</taxon>
        <taxon>Clostridia</taxon>
        <taxon>Eubacteriales</taxon>
        <taxon>Clostridiaceae</taxon>
        <taxon>Clostridium</taxon>
    </lineage>
</organism>
<dbReference type="PANTHER" id="PTHR43547:SF2">
    <property type="entry name" value="HYBRID SIGNAL TRANSDUCTION HISTIDINE KINASE C"/>
    <property type="match status" value="1"/>
</dbReference>
<dbReference type="SMART" id="SM00388">
    <property type="entry name" value="HisKA"/>
    <property type="match status" value="1"/>
</dbReference>
<dbReference type="PRINTS" id="PR00344">
    <property type="entry name" value="BCTRLSENSOR"/>
</dbReference>
<evidence type="ECO:0000256" key="4">
    <source>
        <dbReference type="ARBA" id="ARBA00022679"/>
    </source>
</evidence>
<dbReference type="InterPro" id="IPR003661">
    <property type="entry name" value="HisK_dim/P_dom"/>
</dbReference>
<accession>A0A9X3XNL1</accession>
<dbReference type="Pfam" id="PF02518">
    <property type="entry name" value="HATPase_c"/>
    <property type="match status" value="1"/>
</dbReference>
<dbReference type="InterPro" id="IPR003594">
    <property type="entry name" value="HATPase_dom"/>
</dbReference>